<dbReference type="GO" id="GO:0009986">
    <property type="term" value="C:cell surface"/>
    <property type="evidence" value="ECO:0007669"/>
    <property type="project" value="InterPro"/>
</dbReference>
<evidence type="ECO:0000313" key="7">
    <source>
        <dbReference type="Proteomes" id="UP001152747"/>
    </source>
</evidence>
<evidence type="ECO:0000256" key="1">
    <source>
        <dbReference type="ARBA" id="ARBA00004613"/>
    </source>
</evidence>
<dbReference type="InterPro" id="IPR001534">
    <property type="entry name" value="Transthyretin-like"/>
</dbReference>
<organism evidence="6 7">
    <name type="scientific">Caenorhabditis angaria</name>
    <dbReference type="NCBI Taxonomy" id="860376"/>
    <lineage>
        <taxon>Eukaryota</taxon>
        <taxon>Metazoa</taxon>
        <taxon>Ecdysozoa</taxon>
        <taxon>Nematoda</taxon>
        <taxon>Chromadorea</taxon>
        <taxon>Rhabditida</taxon>
        <taxon>Rhabditina</taxon>
        <taxon>Rhabditomorpha</taxon>
        <taxon>Rhabditoidea</taxon>
        <taxon>Rhabditidae</taxon>
        <taxon>Peloderinae</taxon>
        <taxon>Caenorhabditis</taxon>
    </lineage>
</organism>
<feature type="chain" id="PRO_5040515347" description="Transthyretin-like family protein" evidence="5">
    <location>
        <begin position="19"/>
        <end position="140"/>
    </location>
</feature>
<accession>A0A9P1N6X6</accession>
<dbReference type="PANTHER" id="PTHR21700">
    <property type="entry name" value="TRANSTHYRETIN-LIKE FAMILY PROTEIN-RELATED"/>
    <property type="match status" value="1"/>
</dbReference>
<keyword evidence="4 5" id="KW-0732">Signal</keyword>
<dbReference type="InterPro" id="IPR038479">
    <property type="entry name" value="Transthyretin-like_sf"/>
</dbReference>
<dbReference type="AlphaFoldDB" id="A0A9P1N6X6"/>
<feature type="signal peptide" evidence="5">
    <location>
        <begin position="1"/>
        <end position="18"/>
    </location>
</feature>
<keyword evidence="7" id="KW-1185">Reference proteome</keyword>
<keyword evidence="3" id="KW-0964">Secreted</keyword>
<name>A0A9P1N6X6_9PELO</name>
<evidence type="ECO:0000256" key="5">
    <source>
        <dbReference type="SAM" id="SignalP"/>
    </source>
</evidence>
<evidence type="ECO:0000313" key="6">
    <source>
        <dbReference type="EMBL" id="CAI5450042.1"/>
    </source>
</evidence>
<proteinExistence type="inferred from homology"/>
<evidence type="ECO:0000256" key="2">
    <source>
        <dbReference type="ARBA" id="ARBA00010112"/>
    </source>
</evidence>
<dbReference type="Gene3D" id="2.60.40.3330">
    <property type="match status" value="1"/>
</dbReference>
<dbReference type="GO" id="GO:0005576">
    <property type="term" value="C:extracellular region"/>
    <property type="evidence" value="ECO:0007669"/>
    <property type="project" value="UniProtKB-SubCell"/>
</dbReference>
<dbReference type="EMBL" id="CANHGI010000005">
    <property type="protein sequence ID" value="CAI5450042.1"/>
    <property type="molecule type" value="Genomic_DNA"/>
</dbReference>
<evidence type="ECO:0000256" key="3">
    <source>
        <dbReference type="ARBA" id="ARBA00022525"/>
    </source>
</evidence>
<dbReference type="Proteomes" id="UP001152747">
    <property type="component" value="Unassembled WGS sequence"/>
</dbReference>
<protein>
    <recommendedName>
        <fullName evidence="8">Transthyretin-like family protein</fullName>
    </recommendedName>
</protein>
<sequence length="140" mass="16083">MNPGFLLIFVQFLAESSAFRLQGAAVRGALRCHGKPWRNAKLKLYDLDRNPGDEDDLLDEKYSDKEGWFQVDGTTRELSDIEPVLYVYHDCDDGIRPCQKKLTFVIPKSYIHHGKATRVYDVGILNLEKNETIPERSCNH</sequence>
<comment type="similarity">
    <text evidence="2">Belongs to the nematode transthyretin-like family.</text>
</comment>
<evidence type="ECO:0008006" key="8">
    <source>
        <dbReference type="Google" id="ProtNLM"/>
    </source>
</evidence>
<reference evidence="6" key="1">
    <citation type="submission" date="2022-11" db="EMBL/GenBank/DDBJ databases">
        <authorList>
            <person name="Kikuchi T."/>
        </authorList>
    </citation>
    <scope>NUCLEOTIDE SEQUENCE</scope>
    <source>
        <strain evidence="6">PS1010</strain>
    </source>
</reference>
<dbReference type="PANTHER" id="PTHR21700:SF56">
    <property type="entry name" value="TRANSTHYRETIN-LIKE FAMILY PROTEIN"/>
    <property type="match status" value="1"/>
</dbReference>
<evidence type="ECO:0000256" key="4">
    <source>
        <dbReference type="ARBA" id="ARBA00022729"/>
    </source>
</evidence>
<comment type="subcellular location">
    <subcellularLocation>
        <location evidence="1">Secreted</location>
    </subcellularLocation>
</comment>
<dbReference type="Pfam" id="PF01060">
    <property type="entry name" value="TTR-52"/>
    <property type="match status" value="1"/>
</dbReference>
<gene>
    <name evidence="6" type="ORF">CAMP_LOCUS12679</name>
</gene>
<comment type="caution">
    <text evidence="6">The sequence shown here is derived from an EMBL/GenBank/DDBJ whole genome shotgun (WGS) entry which is preliminary data.</text>
</comment>
<dbReference type="OrthoDB" id="5830490at2759"/>